<sequence length="148" mass="16825">MKSNEKVIYSENWSPFFSYFAYVFVLCRKYGVIIEKDEEGKNDGDLKLTFGYGWSGPNKLTSKTTHISKIKPGSIIVGSATGMENFKLFGGWGIRMGIFNGTYAAYNAKNGPYIEFIEKDGSKERKYRFVSENVEKVASIMRGEFVFK</sequence>
<evidence type="ECO:0000313" key="2">
    <source>
        <dbReference type="Proteomes" id="UP001054902"/>
    </source>
</evidence>
<dbReference type="AlphaFoldDB" id="A0AAD3H9E8"/>
<name>A0AAD3H9E8_9STRA</name>
<dbReference type="Proteomes" id="UP001054902">
    <property type="component" value="Unassembled WGS sequence"/>
</dbReference>
<dbReference type="EMBL" id="BLLK01000047">
    <property type="protein sequence ID" value="GFH54814.1"/>
    <property type="molecule type" value="Genomic_DNA"/>
</dbReference>
<accession>A0AAD3H9E8</accession>
<evidence type="ECO:0000313" key="1">
    <source>
        <dbReference type="EMBL" id="GFH54814.1"/>
    </source>
</evidence>
<organism evidence="1 2">
    <name type="scientific">Chaetoceros tenuissimus</name>
    <dbReference type="NCBI Taxonomy" id="426638"/>
    <lineage>
        <taxon>Eukaryota</taxon>
        <taxon>Sar</taxon>
        <taxon>Stramenopiles</taxon>
        <taxon>Ochrophyta</taxon>
        <taxon>Bacillariophyta</taxon>
        <taxon>Coscinodiscophyceae</taxon>
        <taxon>Chaetocerotophycidae</taxon>
        <taxon>Chaetocerotales</taxon>
        <taxon>Chaetocerotaceae</taxon>
        <taxon>Chaetoceros</taxon>
    </lineage>
</organism>
<keyword evidence="2" id="KW-1185">Reference proteome</keyword>
<protein>
    <submittedName>
        <fullName evidence="1">Uncharacterized protein</fullName>
    </submittedName>
</protein>
<comment type="caution">
    <text evidence="1">The sequence shown here is derived from an EMBL/GenBank/DDBJ whole genome shotgun (WGS) entry which is preliminary data.</text>
</comment>
<proteinExistence type="predicted"/>
<gene>
    <name evidence="1" type="ORF">CTEN210_11290</name>
</gene>
<reference evidence="1 2" key="1">
    <citation type="journal article" date="2021" name="Sci. Rep.">
        <title>The genome of the diatom Chaetoceros tenuissimus carries an ancient integrated fragment of an extant virus.</title>
        <authorList>
            <person name="Hongo Y."/>
            <person name="Kimura K."/>
            <person name="Takaki Y."/>
            <person name="Yoshida Y."/>
            <person name="Baba S."/>
            <person name="Kobayashi G."/>
            <person name="Nagasaki K."/>
            <person name="Hano T."/>
            <person name="Tomaru Y."/>
        </authorList>
    </citation>
    <scope>NUCLEOTIDE SEQUENCE [LARGE SCALE GENOMIC DNA]</scope>
    <source>
        <strain evidence="1 2">NIES-3715</strain>
    </source>
</reference>